<evidence type="ECO:0000256" key="5">
    <source>
        <dbReference type="ARBA" id="ARBA00005051"/>
    </source>
</evidence>
<dbReference type="GO" id="GO:0046654">
    <property type="term" value="P:tetrahydrofolate biosynthetic process"/>
    <property type="evidence" value="ECO:0007669"/>
    <property type="project" value="UniProtKB-UniPathway"/>
</dbReference>
<keyword evidence="7" id="KW-0808">Transferase</keyword>
<dbReference type="InterPro" id="IPR035907">
    <property type="entry name" value="Hppk_sf"/>
</dbReference>
<comment type="cofactor">
    <cofactor evidence="3">
        <name>Mg(2+)</name>
        <dbReference type="ChEBI" id="CHEBI:18420"/>
    </cofactor>
</comment>
<dbReference type="GO" id="GO:0004156">
    <property type="term" value="F:dihydropteroate synthase activity"/>
    <property type="evidence" value="ECO:0007669"/>
    <property type="project" value="UniProtKB-EC"/>
</dbReference>
<dbReference type="OrthoDB" id="615426at2759"/>
<name>A0A5B8MST4_9CHLO</name>
<evidence type="ECO:0000256" key="3">
    <source>
        <dbReference type="ARBA" id="ARBA00001946"/>
    </source>
</evidence>
<comment type="similarity">
    <text evidence="6">In the C-terminal section; belongs to the DHPS family.</text>
</comment>
<dbReference type="Pfam" id="PF01288">
    <property type="entry name" value="HPPK"/>
    <property type="match status" value="1"/>
</dbReference>
<dbReference type="PANTHER" id="PTHR20941:SF1">
    <property type="entry name" value="FOLIC ACID SYNTHESIS PROTEIN FOL1"/>
    <property type="match status" value="1"/>
</dbReference>
<reference evidence="16 17" key="1">
    <citation type="submission" date="2018-07" db="EMBL/GenBank/DDBJ databases">
        <title>The complete nuclear genome of the prasinophyte Chloropicon primus (CCMP1205).</title>
        <authorList>
            <person name="Pombert J.-F."/>
            <person name="Otis C."/>
            <person name="Turmel M."/>
            <person name="Lemieux C."/>
        </authorList>
    </citation>
    <scope>NUCLEOTIDE SEQUENCE [LARGE SCALE GENOMIC DNA]</scope>
    <source>
        <strain evidence="16 17">CCMP1205</strain>
    </source>
</reference>
<keyword evidence="17" id="KW-1185">Reference proteome</keyword>
<feature type="domain" description="Pterin-binding" evidence="15">
    <location>
        <begin position="213"/>
        <end position="479"/>
    </location>
</feature>
<organism evidence="16 17">
    <name type="scientific">Chloropicon primus</name>
    <dbReference type="NCBI Taxonomy" id="1764295"/>
    <lineage>
        <taxon>Eukaryota</taxon>
        <taxon>Viridiplantae</taxon>
        <taxon>Chlorophyta</taxon>
        <taxon>Chloropicophyceae</taxon>
        <taxon>Chloropicales</taxon>
        <taxon>Chloropicaceae</taxon>
        <taxon>Chloropicon</taxon>
    </lineage>
</organism>
<evidence type="ECO:0000256" key="9">
    <source>
        <dbReference type="ARBA" id="ARBA00022741"/>
    </source>
</evidence>
<dbReference type="PROSITE" id="PS00792">
    <property type="entry name" value="DHPS_1"/>
    <property type="match status" value="1"/>
</dbReference>
<proteinExistence type="inferred from homology"/>
<dbReference type="CDD" id="cd00739">
    <property type="entry name" value="DHPS"/>
    <property type="match status" value="1"/>
</dbReference>
<dbReference type="GO" id="GO:0046656">
    <property type="term" value="P:folic acid biosynthetic process"/>
    <property type="evidence" value="ECO:0007669"/>
    <property type="project" value="UniProtKB-KW"/>
</dbReference>
<evidence type="ECO:0000259" key="15">
    <source>
        <dbReference type="PROSITE" id="PS50972"/>
    </source>
</evidence>
<evidence type="ECO:0000313" key="17">
    <source>
        <dbReference type="Proteomes" id="UP000316726"/>
    </source>
</evidence>
<dbReference type="InterPro" id="IPR011005">
    <property type="entry name" value="Dihydropteroate_synth-like_sf"/>
</dbReference>
<comment type="pathway">
    <text evidence="4">Cofactor biosynthesis; tetrahydrofolate biosynthesis; 7,8-dihydrofolate from 2-amino-4-hydroxy-6-hydroxymethyl-7,8-dihydropteridine diphosphate and 4-aminobenzoate: step 1/2.</text>
</comment>
<evidence type="ECO:0000256" key="4">
    <source>
        <dbReference type="ARBA" id="ARBA00004763"/>
    </source>
</evidence>
<evidence type="ECO:0000256" key="10">
    <source>
        <dbReference type="ARBA" id="ARBA00022777"/>
    </source>
</evidence>
<keyword evidence="8" id="KW-0479">Metal-binding</keyword>
<dbReference type="Proteomes" id="UP000316726">
    <property type="component" value="Chromosome 8"/>
</dbReference>
<dbReference type="GO" id="GO:0003848">
    <property type="term" value="F:2-amino-4-hydroxy-6-hydroxymethyldihydropteridine diphosphokinase activity"/>
    <property type="evidence" value="ECO:0007669"/>
    <property type="project" value="UniProtKB-EC"/>
</dbReference>
<comment type="catalytic activity">
    <reaction evidence="1">
        <text>(7,8-dihydropterin-6-yl)methyl diphosphate + 4-aminobenzoate = 7,8-dihydropteroate + diphosphate</text>
        <dbReference type="Rhea" id="RHEA:19949"/>
        <dbReference type="ChEBI" id="CHEBI:17836"/>
        <dbReference type="ChEBI" id="CHEBI:17839"/>
        <dbReference type="ChEBI" id="CHEBI:33019"/>
        <dbReference type="ChEBI" id="CHEBI:72950"/>
        <dbReference type="EC" id="2.5.1.15"/>
    </reaction>
</comment>
<dbReference type="NCBIfam" id="TIGR01496">
    <property type="entry name" value="DHPS"/>
    <property type="match status" value="1"/>
</dbReference>
<dbReference type="GO" id="GO:0005524">
    <property type="term" value="F:ATP binding"/>
    <property type="evidence" value="ECO:0007669"/>
    <property type="project" value="UniProtKB-KW"/>
</dbReference>
<protein>
    <submittedName>
        <fullName evidence="16">Dihydropteroate synthase</fullName>
    </submittedName>
</protein>
<keyword evidence="11" id="KW-0067">ATP-binding</keyword>
<dbReference type="PROSITE" id="PS50972">
    <property type="entry name" value="PTERIN_BINDING"/>
    <property type="match status" value="1"/>
</dbReference>
<dbReference type="STRING" id="1764295.A0A5B8MST4"/>
<keyword evidence="14" id="KW-0511">Multifunctional enzyme</keyword>
<dbReference type="PROSITE" id="PS00793">
    <property type="entry name" value="DHPS_2"/>
    <property type="match status" value="1"/>
</dbReference>
<evidence type="ECO:0000256" key="6">
    <source>
        <dbReference type="ARBA" id="ARBA00009951"/>
    </source>
</evidence>
<comment type="catalytic activity">
    <reaction evidence="2">
        <text>6-hydroxymethyl-7,8-dihydropterin + ATP = (7,8-dihydropterin-6-yl)methyl diphosphate + AMP + H(+)</text>
        <dbReference type="Rhea" id="RHEA:11412"/>
        <dbReference type="ChEBI" id="CHEBI:15378"/>
        <dbReference type="ChEBI" id="CHEBI:30616"/>
        <dbReference type="ChEBI" id="CHEBI:44841"/>
        <dbReference type="ChEBI" id="CHEBI:72950"/>
        <dbReference type="ChEBI" id="CHEBI:456215"/>
        <dbReference type="EC" id="2.7.6.3"/>
    </reaction>
</comment>
<evidence type="ECO:0000256" key="13">
    <source>
        <dbReference type="ARBA" id="ARBA00022909"/>
    </source>
</evidence>
<gene>
    <name evidence="16" type="ORF">A3770_08p52030</name>
</gene>
<dbReference type="GO" id="GO:0046872">
    <property type="term" value="F:metal ion binding"/>
    <property type="evidence" value="ECO:0007669"/>
    <property type="project" value="UniProtKB-KW"/>
</dbReference>
<keyword evidence="10" id="KW-0418">Kinase</keyword>
<dbReference type="EMBL" id="CP031041">
    <property type="protein sequence ID" value="QDZ22685.1"/>
    <property type="molecule type" value="Genomic_DNA"/>
</dbReference>
<dbReference type="GO" id="GO:0016301">
    <property type="term" value="F:kinase activity"/>
    <property type="evidence" value="ECO:0007669"/>
    <property type="project" value="UniProtKB-KW"/>
</dbReference>
<dbReference type="NCBIfam" id="TIGR01498">
    <property type="entry name" value="folK"/>
    <property type="match status" value="1"/>
</dbReference>
<keyword evidence="13" id="KW-0289">Folate biosynthesis</keyword>
<dbReference type="InterPro" id="IPR006390">
    <property type="entry name" value="DHP_synth_dom"/>
</dbReference>
<accession>A0A5B8MST4</accession>
<comment type="pathway">
    <text evidence="5">Cofactor biosynthesis; tetrahydrofolate biosynthesis; 2-amino-4-hydroxy-6-hydroxymethyl-7,8-dihydropteridine diphosphate from 7,8-dihydroneopterin triphosphate: step 4/4.</text>
</comment>
<sequence>MMALRRLAEGSSSCVLLRIRGLTRKTYATEAVVAVGSNKGDRVGNIWRGLRALSMNDGVEVLQYGSLYETAPAYYEDQDDFLNSSVLLRTELEPVALLDALKGIEKESGRDLVGGIRYGPRTLDLDIVFYGGGEVDHERLRVPHPRWKERSFVLAPLADLEPGSAPSSESCGSRLVEARRAWEDLGGEALVGGGEIRRVTPMGKRVVNFSGRSHIMGILNATPDSFSDGGLYEAREKSVEQVRRMVSLGADIVDIGGQSTRPGADRVSSEEELGRILPVIEAVRRDEELSDVLVSVDTFYPRVAEEAVGAGADIVNDVTAGGFDESMYDAVGKLGTPYVMMHMRGDPKTMQSEEKTAYGDLILEVAGELSAKVHAATRGGIMPWCIITDPGIGFAKTHSQNCEILGRTSELRRALSPGFARNAPMLVGPSRKGFLGTIVGKKDPRERDVATAAALVVASLGECNIFRVHNVAVAADALRVADALRAAGPL</sequence>
<evidence type="ECO:0000256" key="11">
    <source>
        <dbReference type="ARBA" id="ARBA00022840"/>
    </source>
</evidence>
<dbReference type="CDD" id="cd00483">
    <property type="entry name" value="HPPK"/>
    <property type="match status" value="1"/>
</dbReference>
<evidence type="ECO:0000256" key="1">
    <source>
        <dbReference type="ARBA" id="ARBA00000012"/>
    </source>
</evidence>
<dbReference type="Gene3D" id="3.30.70.560">
    <property type="entry name" value="7,8-Dihydro-6-hydroxymethylpterin-pyrophosphokinase HPPK"/>
    <property type="match status" value="1"/>
</dbReference>
<dbReference type="SUPFAM" id="SSF55083">
    <property type="entry name" value="6-hydroxymethyl-7,8-dihydropterin pyrophosphokinase, HPPK"/>
    <property type="match status" value="1"/>
</dbReference>
<evidence type="ECO:0000256" key="8">
    <source>
        <dbReference type="ARBA" id="ARBA00022723"/>
    </source>
</evidence>
<evidence type="ECO:0000256" key="2">
    <source>
        <dbReference type="ARBA" id="ARBA00000198"/>
    </source>
</evidence>
<evidence type="ECO:0000256" key="7">
    <source>
        <dbReference type="ARBA" id="ARBA00022679"/>
    </source>
</evidence>
<dbReference type="AlphaFoldDB" id="A0A5B8MST4"/>
<evidence type="ECO:0000256" key="12">
    <source>
        <dbReference type="ARBA" id="ARBA00022842"/>
    </source>
</evidence>
<evidence type="ECO:0000256" key="14">
    <source>
        <dbReference type="ARBA" id="ARBA00023268"/>
    </source>
</evidence>
<dbReference type="InterPro" id="IPR000550">
    <property type="entry name" value="Hppk"/>
</dbReference>
<dbReference type="Pfam" id="PF00809">
    <property type="entry name" value="Pterin_bind"/>
    <property type="match status" value="1"/>
</dbReference>
<keyword evidence="9" id="KW-0547">Nucleotide-binding</keyword>
<evidence type="ECO:0000313" key="16">
    <source>
        <dbReference type="EMBL" id="QDZ22685.1"/>
    </source>
</evidence>
<dbReference type="InterPro" id="IPR045031">
    <property type="entry name" value="DHP_synth-like"/>
</dbReference>
<dbReference type="PANTHER" id="PTHR20941">
    <property type="entry name" value="FOLATE SYNTHESIS PROTEINS"/>
    <property type="match status" value="1"/>
</dbReference>
<dbReference type="SUPFAM" id="SSF51717">
    <property type="entry name" value="Dihydropteroate synthetase-like"/>
    <property type="match status" value="1"/>
</dbReference>
<dbReference type="InterPro" id="IPR000489">
    <property type="entry name" value="Pterin-binding_dom"/>
</dbReference>
<dbReference type="FunFam" id="3.20.20.20:FF:000006">
    <property type="entry name" value="Dihydropteroate synthase"/>
    <property type="match status" value="1"/>
</dbReference>
<dbReference type="UniPathway" id="UPA00077">
    <property type="reaction ID" value="UER00155"/>
</dbReference>
<dbReference type="PROSITE" id="PS00794">
    <property type="entry name" value="HPPK"/>
    <property type="match status" value="1"/>
</dbReference>
<dbReference type="Gene3D" id="3.20.20.20">
    <property type="entry name" value="Dihydropteroate synthase-like"/>
    <property type="match status" value="1"/>
</dbReference>
<keyword evidence="12" id="KW-0460">Magnesium</keyword>